<dbReference type="RefSeq" id="WP_183467323.1">
    <property type="nucleotide sequence ID" value="NZ_JACHVU010000003.1"/>
</dbReference>
<sequence>MTMFDVNDLGAFERRGSGVRTSGEILHTYDLTVIASDADSVVASAGGWLCDRVRAGWQVTVVVPEAADVRALTILGVAVETSMPHDEALQQPAAAVAVDASVLRRDDSVRRDVLRLVDSRRVEVTVWGEAPLFGSDARFERVRHRLSAAARAFKSGALRTSGHAETHSGAEEFVSTALWYPPDGADLVPIAER</sequence>
<evidence type="ECO:0000313" key="2">
    <source>
        <dbReference type="Proteomes" id="UP000550501"/>
    </source>
</evidence>
<dbReference type="AlphaFoldDB" id="A0A839Q2Z4"/>
<protein>
    <submittedName>
        <fullName evidence="1">Uncharacterized protein</fullName>
    </submittedName>
</protein>
<accession>A0A839Q2Z4</accession>
<dbReference type="Proteomes" id="UP000550501">
    <property type="component" value="Unassembled WGS sequence"/>
</dbReference>
<gene>
    <name evidence="1" type="ORF">FHR72_001515</name>
</gene>
<dbReference type="EMBL" id="JACHVU010000003">
    <property type="protein sequence ID" value="MBB2990047.1"/>
    <property type="molecule type" value="Genomic_DNA"/>
</dbReference>
<keyword evidence="2" id="KW-1185">Reference proteome</keyword>
<evidence type="ECO:0000313" key="1">
    <source>
        <dbReference type="EMBL" id="MBB2990047.1"/>
    </source>
</evidence>
<proteinExistence type="predicted"/>
<reference evidence="1 2" key="1">
    <citation type="submission" date="2020-08" db="EMBL/GenBank/DDBJ databases">
        <title>The Agave Microbiome: Exploring the role of microbial communities in plant adaptations to desert environments.</title>
        <authorList>
            <person name="Partida-Martinez L.P."/>
        </authorList>
    </citation>
    <scope>NUCLEOTIDE SEQUENCE [LARGE SCALE GENOMIC DNA]</scope>
    <source>
        <strain evidence="1 2">AT2.18</strain>
    </source>
</reference>
<organism evidence="1 2">
    <name type="scientific">Mycolicibacterium iranicum</name>
    <name type="common">Mycobacterium iranicum</name>
    <dbReference type="NCBI Taxonomy" id="912594"/>
    <lineage>
        <taxon>Bacteria</taxon>
        <taxon>Bacillati</taxon>
        <taxon>Actinomycetota</taxon>
        <taxon>Actinomycetes</taxon>
        <taxon>Mycobacteriales</taxon>
        <taxon>Mycobacteriaceae</taxon>
        <taxon>Mycolicibacterium</taxon>
    </lineage>
</organism>
<name>A0A839Q2Z4_MYCIR</name>
<comment type="caution">
    <text evidence="1">The sequence shown here is derived from an EMBL/GenBank/DDBJ whole genome shotgun (WGS) entry which is preliminary data.</text>
</comment>